<proteinExistence type="predicted"/>
<name>A0A646P7Z8_9PSED</name>
<evidence type="ECO:0000313" key="2">
    <source>
        <dbReference type="EMBL" id="MRJ23580.1"/>
    </source>
</evidence>
<dbReference type="EMBL" id="VOIX01000012">
    <property type="protein sequence ID" value="MRJ23580.1"/>
    <property type="molecule type" value="Genomic_DNA"/>
</dbReference>
<gene>
    <name evidence="1" type="ORF">FRT60_21830</name>
    <name evidence="2" type="ORF">FRT60_25150</name>
</gene>
<protein>
    <submittedName>
        <fullName evidence="2">IS481 family transposase</fullName>
    </submittedName>
</protein>
<accession>A0A646P7Z8</accession>
<feature type="non-terminal residue" evidence="2">
    <location>
        <position position="40"/>
    </location>
</feature>
<evidence type="ECO:0000313" key="1">
    <source>
        <dbReference type="EMBL" id="MRJ22944.1"/>
    </source>
</evidence>
<dbReference type="EMBL" id="VOIX01000008">
    <property type="protein sequence ID" value="MRJ22944.1"/>
    <property type="molecule type" value="Genomic_DNA"/>
</dbReference>
<sequence>MPWKELKPMDLKVMFVAEYMTGKHSLSQLCRDYEISRKTG</sequence>
<reference evidence="2 3" key="1">
    <citation type="submission" date="2019-08" db="EMBL/GenBank/DDBJ databases">
        <title>Pseudomonas haemolytica sp. nov. isolated from raw milk and skim milk concentrate.</title>
        <authorList>
            <person name="Hofmann K."/>
            <person name="Huptas C."/>
            <person name="Doll E."/>
            <person name="Scherer S."/>
            <person name="Wenning M."/>
        </authorList>
    </citation>
    <scope>NUCLEOTIDE SEQUENCE [LARGE SCALE GENOMIC DNA]</scope>
    <source>
        <strain evidence="2 3">DSM 108988</strain>
    </source>
</reference>
<organism evidence="2 3">
    <name type="scientific">Pseudomonas haemolytica</name>
    <dbReference type="NCBI Taxonomy" id="2600065"/>
    <lineage>
        <taxon>Bacteria</taxon>
        <taxon>Pseudomonadati</taxon>
        <taxon>Pseudomonadota</taxon>
        <taxon>Gammaproteobacteria</taxon>
        <taxon>Pseudomonadales</taxon>
        <taxon>Pseudomonadaceae</taxon>
        <taxon>Pseudomonas</taxon>
    </lineage>
</organism>
<evidence type="ECO:0000313" key="3">
    <source>
        <dbReference type="Proteomes" id="UP000432048"/>
    </source>
</evidence>
<comment type="caution">
    <text evidence="2">The sequence shown here is derived from an EMBL/GenBank/DDBJ whole genome shotgun (WGS) entry which is preliminary data.</text>
</comment>
<dbReference type="AlphaFoldDB" id="A0A646P7Z8"/>
<dbReference type="Proteomes" id="UP000432048">
    <property type="component" value="Unassembled WGS sequence"/>
</dbReference>